<proteinExistence type="inferred from homology"/>
<comment type="caution">
    <text evidence="7">The sequence shown here is derived from an EMBL/GenBank/DDBJ whole genome shotgun (WGS) entry which is preliminary data.</text>
</comment>
<dbReference type="SUPFAM" id="SSF88946">
    <property type="entry name" value="Sigma2 domain of RNA polymerase sigma factors"/>
    <property type="match status" value="1"/>
</dbReference>
<dbReference type="PANTHER" id="PTHR43133:SF51">
    <property type="entry name" value="RNA POLYMERASE SIGMA FACTOR"/>
    <property type="match status" value="1"/>
</dbReference>
<dbReference type="EMBL" id="BAABYW010000002">
    <property type="protein sequence ID" value="GAA6411186.1"/>
    <property type="molecule type" value="Genomic_DNA"/>
</dbReference>
<dbReference type="InterPro" id="IPR013325">
    <property type="entry name" value="RNA_pol_sigma_r2"/>
</dbReference>
<evidence type="ECO:0000313" key="8">
    <source>
        <dbReference type="Proteomes" id="UP001600943"/>
    </source>
</evidence>
<dbReference type="InterPro" id="IPR013324">
    <property type="entry name" value="RNA_pol_sigma_r3/r4-like"/>
</dbReference>
<gene>
    <name evidence="7" type="ORF">K040078D81_53030</name>
</gene>
<evidence type="ECO:0000256" key="1">
    <source>
        <dbReference type="ARBA" id="ARBA00010641"/>
    </source>
</evidence>
<dbReference type="SUPFAM" id="SSF88659">
    <property type="entry name" value="Sigma3 and sigma4 domains of RNA polymerase sigma factors"/>
    <property type="match status" value="1"/>
</dbReference>
<dbReference type="Proteomes" id="UP001600943">
    <property type="component" value="Unassembled WGS sequence"/>
</dbReference>
<evidence type="ECO:0000259" key="5">
    <source>
        <dbReference type="Pfam" id="PF04542"/>
    </source>
</evidence>
<feature type="domain" description="RNA polymerase sigma-70 region 2" evidence="5">
    <location>
        <begin position="21"/>
        <end position="87"/>
    </location>
</feature>
<evidence type="ECO:0000256" key="2">
    <source>
        <dbReference type="ARBA" id="ARBA00023015"/>
    </source>
</evidence>
<organism evidence="7 8">
    <name type="scientific">Blautia hominis</name>
    <dbReference type="NCBI Taxonomy" id="2025493"/>
    <lineage>
        <taxon>Bacteria</taxon>
        <taxon>Bacillati</taxon>
        <taxon>Bacillota</taxon>
        <taxon>Clostridia</taxon>
        <taxon>Lachnospirales</taxon>
        <taxon>Lachnospiraceae</taxon>
        <taxon>Blautia</taxon>
    </lineage>
</organism>
<feature type="domain" description="RNA polymerase sigma factor 70 region 4 type 2" evidence="6">
    <location>
        <begin position="111"/>
        <end position="159"/>
    </location>
</feature>
<evidence type="ECO:0000256" key="4">
    <source>
        <dbReference type="ARBA" id="ARBA00023163"/>
    </source>
</evidence>
<dbReference type="InterPro" id="IPR036388">
    <property type="entry name" value="WH-like_DNA-bd_sf"/>
</dbReference>
<dbReference type="CDD" id="cd06171">
    <property type="entry name" value="Sigma70_r4"/>
    <property type="match status" value="1"/>
</dbReference>
<dbReference type="RefSeq" id="WP_390409848.1">
    <property type="nucleotide sequence ID" value="NZ_BAABYW010000002.1"/>
</dbReference>
<reference evidence="7 8" key="1">
    <citation type="submission" date="2024-04" db="EMBL/GenBank/DDBJ databases">
        <title>Defined microbial consortia suppress multidrug-resistant proinflammatory Enterobacteriaceae via ecological control.</title>
        <authorList>
            <person name="Furuichi M."/>
            <person name="Kawaguchi T."/>
            <person name="Pust M."/>
            <person name="Yasuma K."/>
            <person name="Plichta D."/>
            <person name="Hasegawa N."/>
            <person name="Ohya T."/>
            <person name="Bhattarai S."/>
            <person name="Sasajima S."/>
            <person name="Aoto Y."/>
            <person name="Tuganbaev T."/>
            <person name="Yaginuma M."/>
            <person name="Ueda M."/>
            <person name="Okahashi N."/>
            <person name="Amafuji K."/>
            <person name="Kiridooshi Y."/>
            <person name="Sugita K."/>
            <person name="Strazar M."/>
            <person name="Skelly A."/>
            <person name="Suda W."/>
            <person name="Hattori M."/>
            <person name="Nakamoto N."/>
            <person name="Caballero S."/>
            <person name="Norman J."/>
            <person name="Olle B."/>
            <person name="Tanoue T."/>
            <person name="Arita M."/>
            <person name="Bucci V."/>
            <person name="Atarashi K."/>
            <person name="Xavier R."/>
            <person name="Honda K."/>
        </authorList>
    </citation>
    <scope>NUCLEOTIDE SEQUENCE [LARGE SCALE GENOMIC DNA]</scope>
    <source>
        <strain evidence="8">k04-0078-D8-1</strain>
    </source>
</reference>
<dbReference type="Gene3D" id="1.10.10.10">
    <property type="entry name" value="Winged helix-like DNA-binding domain superfamily/Winged helix DNA-binding domain"/>
    <property type="match status" value="1"/>
</dbReference>
<evidence type="ECO:0000259" key="6">
    <source>
        <dbReference type="Pfam" id="PF08281"/>
    </source>
</evidence>
<evidence type="ECO:0000256" key="3">
    <source>
        <dbReference type="ARBA" id="ARBA00023082"/>
    </source>
</evidence>
<dbReference type="Pfam" id="PF08281">
    <property type="entry name" value="Sigma70_r4_2"/>
    <property type="match status" value="1"/>
</dbReference>
<dbReference type="NCBIfam" id="TIGR02937">
    <property type="entry name" value="sigma70-ECF"/>
    <property type="match status" value="1"/>
</dbReference>
<evidence type="ECO:0000313" key="7">
    <source>
        <dbReference type="EMBL" id="GAA6411186.1"/>
    </source>
</evidence>
<keyword evidence="3" id="KW-0731">Sigma factor</keyword>
<keyword evidence="2" id="KW-0805">Transcription regulation</keyword>
<sequence>MKILLIKKARKHDKAAFQKLMEEQGPALYKTAKAILKNDEDVADAMQETALTCWEKINTLKKDEYFKTWLTRILINHCNTIYRQRKRLVSEESLPEAWAHDESYANVEWGDFLNCLDEKYRIVVILYYVQGFKAREIAEILGINQSTVRGRLSKAREKLGQQYSMSAKQSQNMPDVNKKTVHCGLERGI</sequence>
<keyword evidence="4" id="KW-0804">Transcription</keyword>
<keyword evidence="8" id="KW-1185">Reference proteome</keyword>
<name>A0ABQ0BI97_9FIRM</name>
<dbReference type="Gene3D" id="1.10.1740.10">
    <property type="match status" value="1"/>
</dbReference>
<dbReference type="InterPro" id="IPR014284">
    <property type="entry name" value="RNA_pol_sigma-70_dom"/>
</dbReference>
<dbReference type="InterPro" id="IPR007627">
    <property type="entry name" value="RNA_pol_sigma70_r2"/>
</dbReference>
<comment type="similarity">
    <text evidence="1">Belongs to the sigma-70 factor family. ECF subfamily.</text>
</comment>
<protein>
    <submittedName>
        <fullName evidence="7">Sigma-70 family RNA polymerase sigma factor</fullName>
    </submittedName>
</protein>
<dbReference type="Pfam" id="PF04542">
    <property type="entry name" value="Sigma70_r2"/>
    <property type="match status" value="1"/>
</dbReference>
<dbReference type="PANTHER" id="PTHR43133">
    <property type="entry name" value="RNA POLYMERASE ECF-TYPE SIGMA FACTO"/>
    <property type="match status" value="1"/>
</dbReference>
<dbReference type="InterPro" id="IPR013249">
    <property type="entry name" value="RNA_pol_sigma70_r4_t2"/>
</dbReference>
<dbReference type="InterPro" id="IPR039425">
    <property type="entry name" value="RNA_pol_sigma-70-like"/>
</dbReference>
<accession>A0ABQ0BI97</accession>